<name>A0ABP4X2F8_9MICC</name>
<evidence type="ECO:0000256" key="1">
    <source>
        <dbReference type="SAM" id="MobiDB-lite"/>
    </source>
</evidence>
<sequence length="85" mass="9204">MQIQGRGDTGGGLSMLKGQTYGRWETRMKLDVGKGYAPAVMLWPDSDVWADGEIDFFETRNGAADTGTATVHKPGDPTNNSKQLT</sequence>
<dbReference type="Pfam" id="PF00722">
    <property type="entry name" value="Glyco_hydro_16"/>
    <property type="match status" value="1"/>
</dbReference>
<proteinExistence type="predicted"/>
<feature type="region of interest" description="Disordered" evidence="1">
    <location>
        <begin position="65"/>
        <end position="85"/>
    </location>
</feature>
<keyword evidence="4" id="KW-1185">Reference proteome</keyword>
<dbReference type="EMBL" id="BAAAOA010000040">
    <property type="protein sequence ID" value="GAA1768688.1"/>
    <property type="molecule type" value="Genomic_DNA"/>
</dbReference>
<evidence type="ECO:0000259" key="2">
    <source>
        <dbReference type="Pfam" id="PF00722"/>
    </source>
</evidence>
<gene>
    <name evidence="3" type="ORF">GCM10009767_28550</name>
</gene>
<protein>
    <recommendedName>
        <fullName evidence="2">GH16 domain-containing protein</fullName>
    </recommendedName>
</protein>
<accession>A0ABP4X2F8</accession>
<dbReference type="Proteomes" id="UP001501204">
    <property type="component" value="Unassembled WGS sequence"/>
</dbReference>
<evidence type="ECO:0000313" key="3">
    <source>
        <dbReference type="EMBL" id="GAA1768688.1"/>
    </source>
</evidence>
<comment type="caution">
    <text evidence="3">The sequence shown here is derived from an EMBL/GenBank/DDBJ whole genome shotgun (WGS) entry which is preliminary data.</text>
</comment>
<organism evidence="3 4">
    <name type="scientific">Kocuria aegyptia</name>
    <dbReference type="NCBI Taxonomy" id="330943"/>
    <lineage>
        <taxon>Bacteria</taxon>
        <taxon>Bacillati</taxon>
        <taxon>Actinomycetota</taxon>
        <taxon>Actinomycetes</taxon>
        <taxon>Micrococcales</taxon>
        <taxon>Micrococcaceae</taxon>
        <taxon>Kocuria</taxon>
    </lineage>
</organism>
<reference evidence="4" key="1">
    <citation type="journal article" date="2019" name="Int. J. Syst. Evol. Microbiol.">
        <title>The Global Catalogue of Microorganisms (GCM) 10K type strain sequencing project: providing services to taxonomists for standard genome sequencing and annotation.</title>
        <authorList>
            <consortium name="The Broad Institute Genomics Platform"/>
            <consortium name="The Broad Institute Genome Sequencing Center for Infectious Disease"/>
            <person name="Wu L."/>
            <person name="Ma J."/>
        </authorList>
    </citation>
    <scope>NUCLEOTIDE SEQUENCE [LARGE SCALE GENOMIC DNA]</scope>
    <source>
        <strain evidence="4">JCM 14735</strain>
    </source>
</reference>
<feature type="domain" description="GH16" evidence="2">
    <location>
        <begin position="7"/>
        <end position="80"/>
    </location>
</feature>
<dbReference type="SUPFAM" id="SSF49899">
    <property type="entry name" value="Concanavalin A-like lectins/glucanases"/>
    <property type="match status" value="1"/>
</dbReference>
<dbReference type="InterPro" id="IPR000757">
    <property type="entry name" value="Beta-glucanase-like"/>
</dbReference>
<dbReference type="InterPro" id="IPR013320">
    <property type="entry name" value="ConA-like_dom_sf"/>
</dbReference>
<evidence type="ECO:0000313" key="4">
    <source>
        <dbReference type="Proteomes" id="UP001501204"/>
    </source>
</evidence>
<dbReference type="Gene3D" id="2.60.120.200">
    <property type="match status" value="1"/>
</dbReference>